<dbReference type="InterPro" id="IPR050863">
    <property type="entry name" value="CenT-Element_Derived"/>
</dbReference>
<evidence type="ECO:0000256" key="3">
    <source>
        <dbReference type="ARBA" id="ARBA00023242"/>
    </source>
</evidence>
<evidence type="ECO:0000256" key="4">
    <source>
        <dbReference type="PROSITE-ProRule" id="PRU00320"/>
    </source>
</evidence>
<dbReference type="Pfam" id="PF03221">
    <property type="entry name" value="HTH_Tnp_Tc5"/>
    <property type="match status" value="1"/>
</dbReference>
<comment type="subcellular location">
    <subcellularLocation>
        <location evidence="1 4">Nucleus</location>
    </subcellularLocation>
</comment>
<dbReference type="Proteomes" id="UP000821866">
    <property type="component" value="Chromosome 1"/>
</dbReference>
<proteinExistence type="predicted"/>
<dbReference type="VEuPathDB" id="VectorBase:LOC119178039"/>
<evidence type="ECO:0008006" key="9">
    <source>
        <dbReference type="Google" id="ProtNLM"/>
    </source>
</evidence>
<keyword evidence="3 4" id="KW-0539">Nucleus</keyword>
<dbReference type="GO" id="GO:0005634">
    <property type="term" value="C:nucleus"/>
    <property type="evidence" value="ECO:0007669"/>
    <property type="project" value="UniProtKB-SubCell"/>
</dbReference>
<feature type="domain" description="HTH CENPB-type" evidence="6">
    <location>
        <begin position="64"/>
        <end position="135"/>
    </location>
</feature>
<organism evidence="7 8">
    <name type="scientific">Rhipicephalus microplus</name>
    <name type="common">Cattle tick</name>
    <name type="synonym">Boophilus microplus</name>
    <dbReference type="NCBI Taxonomy" id="6941"/>
    <lineage>
        <taxon>Eukaryota</taxon>
        <taxon>Metazoa</taxon>
        <taxon>Ecdysozoa</taxon>
        <taxon>Arthropoda</taxon>
        <taxon>Chelicerata</taxon>
        <taxon>Arachnida</taxon>
        <taxon>Acari</taxon>
        <taxon>Parasitiformes</taxon>
        <taxon>Ixodida</taxon>
        <taxon>Ixodoidea</taxon>
        <taxon>Ixodidae</taxon>
        <taxon>Rhipicephalinae</taxon>
        <taxon>Rhipicephalus</taxon>
        <taxon>Boophilus</taxon>
    </lineage>
</organism>
<dbReference type="Pfam" id="PF04218">
    <property type="entry name" value="CENP-B_N"/>
    <property type="match status" value="1"/>
</dbReference>
<keyword evidence="8" id="KW-1185">Reference proteome</keyword>
<dbReference type="PROSITE" id="PS51253">
    <property type="entry name" value="HTH_CENPB"/>
    <property type="match status" value="1"/>
</dbReference>
<accession>A0A9J6F315</accession>
<feature type="DNA-binding region" description="H-T-H motif" evidence="4">
    <location>
        <begin position="29"/>
        <end position="49"/>
    </location>
</feature>
<reference evidence="7" key="2">
    <citation type="submission" date="2021-09" db="EMBL/GenBank/DDBJ databases">
        <authorList>
            <person name="Jia N."/>
            <person name="Wang J."/>
            <person name="Shi W."/>
            <person name="Du L."/>
            <person name="Sun Y."/>
            <person name="Zhan W."/>
            <person name="Jiang J."/>
            <person name="Wang Q."/>
            <person name="Zhang B."/>
            <person name="Ji P."/>
            <person name="Sakyi L.B."/>
            <person name="Cui X."/>
            <person name="Yuan T."/>
            <person name="Jiang B."/>
            <person name="Yang W."/>
            <person name="Lam T.T.-Y."/>
            <person name="Chang Q."/>
            <person name="Ding S."/>
            <person name="Wang X."/>
            <person name="Zhu J."/>
            <person name="Ruan X."/>
            <person name="Zhao L."/>
            <person name="Wei J."/>
            <person name="Que T."/>
            <person name="Du C."/>
            <person name="Cheng J."/>
            <person name="Dai P."/>
            <person name="Han X."/>
            <person name="Huang E."/>
            <person name="Gao Y."/>
            <person name="Liu J."/>
            <person name="Shao H."/>
            <person name="Ye R."/>
            <person name="Li L."/>
            <person name="Wei W."/>
            <person name="Wang X."/>
            <person name="Wang C."/>
            <person name="Huo Q."/>
            <person name="Li W."/>
            <person name="Guo W."/>
            <person name="Chen H."/>
            <person name="Chen S."/>
            <person name="Zhou L."/>
            <person name="Zhou L."/>
            <person name="Ni X."/>
            <person name="Tian J."/>
            <person name="Zhou Y."/>
            <person name="Sheng Y."/>
            <person name="Liu T."/>
            <person name="Pan Y."/>
            <person name="Xia L."/>
            <person name="Li J."/>
            <person name="Zhao F."/>
            <person name="Cao W."/>
        </authorList>
    </citation>
    <scope>NUCLEOTIDE SEQUENCE</scope>
    <source>
        <strain evidence="7">Rmic-2018</strain>
        <tissue evidence="7">Larvae</tissue>
    </source>
</reference>
<dbReference type="Gene3D" id="1.10.10.60">
    <property type="entry name" value="Homeodomain-like"/>
    <property type="match status" value="2"/>
</dbReference>
<dbReference type="InterPro" id="IPR009057">
    <property type="entry name" value="Homeodomain-like_sf"/>
</dbReference>
<dbReference type="PROSITE" id="PS50960">
    <property type="entry name" value="HTH_PSQ"/>
    <property type="match status" value="1"/>
</dbReference>
<dbReference type="InterPro" id="IPR006600">
    <property type="entry name" value="HTH_CenpB_DNA-bd_dom"/>
</dbReference>
<gene>
    <name evidence="7" type="ORF">HPB51_013094</name>
</gene>
<comment type="caution">
    <text evidence="7">The sequence shown here is derived from an EMBL/GenBank/DDBJ whole genome shotgun (WGS) entry which is preliminary data.</text>
</comment>
<reference evidence="7" key="1">
    <citation type="journal article" date="2020" name="Cell">
        <title>Large-Scale Comparative Analyses of Tick Genomes Elucidate Their Genetic Diversity and Vector Capacities.</title>
        <authorList>
            <consortium name="Tick Genome and Microbiome Consortium (TIGMIC)"/>
            <person name="Jia N."/>
            <person name="Wang J."/>
            <person name="Shi W."/>
            <person name="Du L."/>
            <person name="Sun Y."/>
            <person name="Zhan W."/>
            <person name="Jiang J.F."/>
            <person name="Wang Q."/>
            <person name="Zhang B."/>
            <person name="Ji P."/>
            <person name="Bell-Sakyi L."/>
            <person name="Cui X.M."/>
            <person name="Yuan T.T."/>
            <person name="Jiang B.G."/>
            <person name="Yang W.F."/>
            <person name="Lam T.T."/>
            <person name="Chang Q.C."/>
            <person name="Ding S.J."/>
            <person name="Wang X.J."/>
            <person name="Zhu J.G."/>
            <person name="Ruan X.D."/>
            <person name="Zhao L."/>
            <person name="Wei J.T."/>
            <person name="Ye R.Z."/>
            <person name="Que T.C."/>
            <person name="Du C.H."/>
            <person name="Zhou Y.H."/>
            <person name="Cheng J.X."/>
            <person name="Dai P.F."/>
            <person name="Guo W.B."/>
            <person name="Han X.H."/>
            <person name="Huang E.J."/>
            <person name="Li L.F."/>
            <person name="Wei W."/>
            <person name="Gao Y.C."/>
            <person name="Liu J.Z."/>
            <person name="Shao H.Z."/>
            <person name="Wang X."/>
            <person name="Wang C.C."/>
            <person name="Yang T.C."/>
            <person name="Huo Q.B."/>
            <person name="Li W."/>
            <person name="Chen H.Y."/>
            <person name="Chen S.E."/>
            <person name="Zhou L.G."/>
            <person name="Ni X.B."/>
            <person name="Tian J.H."/>
            <person name="Sheng Y."/>
            <person name="Liu T."/>
            <person name="Pan Y.S."/>
            <person name="Xia L.Y."/>
            <person name="Li J."/>
            <person name="Zhao F."/>
            <person name="Cao W.C."/>
        </authorList>
    </citation>
    <scope>NUCLEOTIDE SEQUENCE</scope>
    <source>
        <strain evidence="7">Rmic-2018</strain>
    </source>
</reference>
<protein>
    <recommendedName>
        <fullName evidence="9">Tick transposon</fullName>
    </recommendedName>
</protein>
<dbReference type="PANTHER" id="PTHR19303:SF52">
    <property type="entry name" value="TIGGER TRANSPOSABLE ELEMENT-DERIVED PROTEIN 6"/>
    <property type="match status" value="1"/>
</dbReference>
<dbReference type="SMART" id="SM00674">
    <property type="entry name" value="CENPB"/>
    <property type="match status" value="1"/>
</dbReference>
<dbReference type="AlphaFoldDB" id="A0A9J6F315"/>
<evidence type="ECO:0000313" key="8">
    <source>
        <dbReference type="Proteomes" id="UP000821866"/>
    </source>
</evidence>
<sequence>MEQLAKKRKFLSLEDKARIIAQAEAGKRKALIAEEFGIGASSLSTILKNKDAIGKALASGTSAKHKKVTQPVHEALDKAVYTWFVETRAQKIALSGDIVRQKALDFACMLGIDDFKASVGWLNRFKSRHSIIGKVLCGEAASADKDGTAAVKCAYRKRLIQRLILNTRLGRETKIDLFMALQMIAASWCETGSAVVANCFRHAGFAVQCAEICDSAIEAYDGDTDRDEDRLLDQDEEIAVAWADLQESDVPADVHISEFLQANSCLVVREEMTDGVSSDDDDTFAQCDPALPPTSQVLDAFDIIRRCIGSQDDDEAMALLAACESRVVPSLGKKRKQAKLSDFWH</sequence>
<dbReference type="PANTHER" id="PTHR19303">
    <property type="entry name" value="TRANSPOSON"/>
    <property type="match status" value="1"/>
</dbReference>
<dbReference type="VEuPathDB" id="VectorBase:LOC119185336"/>
<evidence type="ECO:0000256" key="1">
    <source>
        <dbReference type="ARBA" id="ARBA00004123"/>
    </source>
</evidence>
<dbReference type="EMBL" id="JABSTU010000001">
    <property type="protein sequence ID" value="KAH8040924.1"/>
    <property type="molecule type" value="Genomic_DNA"/>
</dbReference>
<evidence type="ECO:0000259" key="6">
    <source>
        <dbReference type="PROSITE" id="PS51253"/>
    </source>
</evidence>
<evidence type="ECO:0000313" key="7">
    <source>
        <dbReference type="EMBL" id="KAH8040924.1"/>
    </source>
</evidence>
<keyword evidence="2 4" id="KW-0238">DNA-binding</keyword>
<dbReference type="InterPro" id="IPR007889">
    <property type="entry name" value="HTH_Psq"/>
</dbReference>
<name>A0A9J6F315_RHIMP</name>
<dbReference type="GO" id="GO:0003677">
    <property type="term" value="F:DNA binding"/>
    <property type="evidence" value="ECO:0007669"/>
    <property type="project" value="UniProtKB-UniRule"/>
</dbReference>
<evidence type="ECO:0000256" key="2">
    <source>
        <dbReference type="ARBA" id="ARBA00023125"/>
    </source>
</evidence>
<evidence type="ECO:0000259" key="5">
    <source>
        <dbReference type="PROSITE" id="PS50960"/>
    </source>
</evidence>
<feature type="domain" description="HTH psq-type" evidence="5">
    <location>
        <begin position="6"/>
        <end position="53"/>
    </location>
</feature>
<dbReference type="SUPFAM" id="SSF46689">
    <property type="entry name" value="Homeodomain-like"/>
    <property type="match status" value="2"/>
</dbReference>